<feature type="transmembrane region" description="Helical" evidence="8">
    <location>
        <begin position="96"/>
        <end position="117"/>
    </location>
</feature>
<dbReference type="GO" id="GO:0006506">
    <property type="term" value="P:GPI anchor biosynthetic process"/>
    <property type="evidence" value="ECO:0007669"/>
    <property type="project" value="UniProtKB-KW"/>
</dbReference>
<dbReference type="PANTHER" id="PTHR13148">
    <property type="entry name" value="PER1-RELATED"/>
    <property type="match status" value="1"/>
</dbReference>
<dbReference type="InterPro" id="IPR007217">
    <property type="entry name" value="Per1-like"/>
</dbReference>
<protein>
    <recommendedName>
        <fullName evidence="8">Post-GPI attachment to proteins factor 3</fullName>
    </recommendedName>
</protein>
<dbReference type="GO" id="GO:0005789">
    <property type="term" value="C:endoplasmic reticulum membrane"/>
    <property type="evidence" value="ECO:0007669"/>
    <property type="project" value="TreeGrafter"/>
</dbReference>
<reference evidence="9" key="1">
    <citation type="submission" date="2022-01" db="EMBL/GenBank/DDBJ databases">
        <authorList>
            <person name="King R."/>
        </authorList>
    </citation>
    <scope>NUCLEOTIDE SEQUENCE</scope>
</reference>
<comment type="function">
    <text evidence="8">Involved in the lipid remodeling steps of GPI-anchor maturation.</text>
</comment>
<evidence type="ECO:0000313" key="10">
    <source>
        <dbReference type="Proteomes" id="UP001152798"/>
    </source>
</evidence>
<feature type="signal peptide" evidence="8">
    <location>
        <begin position="1"/>
        <end position="20"/>
    </location>
</feature>
<dbReference type="EMBL" id="OV725082">
    <property type="protein sequence ID" value="CAH1405785.1"/>
    <property type="molecule type" value="Genomic_DNA"/>
</dbReference>
<keyword evidence="4 8" id="KW-0812">Transmembrane</keyword>
<feature type="transmembrane region" description="Helical" evidence="8">
    <location>
        <begin position="169"/>
        <end position="189"/>
    </location>
</feature>
<evidence type="ECO:0000256" key="5">
    <source>
        <dbReference type="ARBA" id="ARBA00022729"/>
    </source>
</evidence>
<evidence type="ECO:0000256" key="1">
    <source>
        <dbReference type="ARBA" id="ARBA00004127"/>
    </source>
</evidence>
<keyword evidence="7 8" id="KW-0472">Membrane</keyword>
<dbReference type="OrthoDB" id="419770at2759"/>
<gene>
    <name evidence="9" type="ORF">NEZAVI_LOCUS13883</name>
</gene>
<feature type="transmembrane region" description="Helical" evidence="8">
    <location>
        <begin position="225"/>
        <end position="247"/>
    </location>
</feature>
<dbReference type="Pfam" id="PF04080">
    <property type="entry name" value="Per1"/>
    <property type="match status" value="1"/>
</dbReference>
<feature type="transmembrane region" description="Helical" evidence="8">
    <location>
        <begin position="277"/>
        <end position="299"/>
    </location>
</feature>
<accession>A0A9P0HPS0</accession>
<comment type="subcellular location">
    <subcellularLocation>
        <location evidence="1">Endomembrane system</location>
        <topology evidence="1">Multi-pass membrane protein</topology>
    </subcellularLocation>
    <subcellularLocation>
        <location evidence="8">Golgi apparatus membrane</location>
        <topology evidence="8">Multi-pass membrane protein</topology>
    </subcellularLocation>
</comment>
<evidence type="ECO:0000256" key="7">
    <source>
        <dbReference type="ARBA" id="ARBA00023136"/>
    </source>
</evidence>
<evidence type="ECO:0000256" key="4">
    <source>
        <dbReference type="ARBA" id="ARBA00022692"/>
    </source>
</evidence>
<feature type="transmembrane region" description="Helical" evidence="8">
    <location>
        <begin position="196"/>
        <end position="219"/>
    </location>
</feature>
<feature type="transmembrane region" description="Helical" evidence="8">
    <location>
        <begin position="254"/>
        <end position="271"/>
    </location>
</feature>
<keyword evidence="5 8" id="KW-0732">Signal</keyword>
<evidence type="ECO:0000256" key="8">
    <source>
        <dbReference type="RuleBase" id="RU365066"/>
    </source>
</evidence>
<proteinExistence type="inferred from homology"/>
<comment type="similarity">
    <text evidence="2 8">Belongs to the PGAP3 family.</text>
</comment>
<dbReference type="Proteomes" id="UP001152798">
    <property type="component" value="Chromosome 6"/>
</dbReference>
<keyword evidence="10" id="KW-1185">Reference proteome</keyword>
<feature type="transmembrane region" description="Helical" evidence="8">
    <location>
        <begin position="138"/>
        <end position="157"/>
    </location>
</feature>
<evidence type="ECO:0000313" key="9">
    <source>
        <dbReference type="EMBL" id="CAH1405785.1"/>
    </source>
</evidence>
<dbReference type="AlphaFoldDB" id="A0A9P0HPS0"/>
<dbReference type="PANTHER" id="PTHR13148:SF0">
    <property type="entry name" value="POST-GPI ATTACHMENT TO PROTEINS FACTOR 3"/>
    <property type="match status" value="1"/>
</dbReference>
<dbReference type="GO" id="GO:0000139">
    <property type="term" value="C:Golgi membrane"/>
    <property type="evidence" value="ECO:0007669"/>
    <property type="project" value="UniProtKB-SubCell"/>
</dbReference>
<dbReference type="GO" id="GO:0016788">
    <property type="term" value="F:hydrolase activity, acting on ester bonds"/>
    <property type="evidence" value="ECO:0007669"/>
    <property type="project" value="TreeGrafter"/>
</dbReference>
<keyword evidence="6 8" id="KW-1133">Transmembrane helix</keyword>
<feature type="chain" id="PRO_5040543527" description="Post-GPI attachment to proteins factor 3" evidence="8">
    <location>
        <begin position="21"/>
        <end position="316"/>
    </location>
</feature>
<evidence type="ECO:0000256" key="3">
    <source>
        <dbReference type="ARBA" id="ARBA00022502"/>
    </source>
</evidence>
<sequence>MLSLILKSSVLLSLFSSVKASLGNTFPTYRYCVEQCREAICDEAGVHYKSYVPVPLSSKFLWSCNDNCQYECMWDTVRVFQEKGWLPPQFHGKWPFIRFLGVQEPASTAFSLLNLGIHLKMFKQFLREVRRTNPMFKIWIIYAMCSINGWVWSSIFHTRDLPFTELMDYLSAFGMVLCTAYSIGMRLLLKFHQVYSLLFTAVTVAYFVNHATYLSWGLFDYKYNMIANLVAGVILFVNCVIFSLVYWRSLPQSKSLLIAIGILAISLYLELSDFSPIWWTFDAHALWHLTTAPVTYYYWKFILEDSKHLQKEIPRW</sequence>
<evidence type="ECO:0000256" key="6">
    <source>
        <dbReference type="ARBA" id="ARBA00022989"/>
    </source>
</evidence>
<evidence type="ECO:0000256" key="2">
    <source>
        <dbReference type="ARBA" id="ARBA00006387"/>
    </source>
</evidence>
<organism evidence="9 10">
    <name type="scientific">Nezara viridula</name>
    <name type="common">Southern green stink bug</name>
    <name type="synonym">Cimex viridulus</name>
    <dbReference type="NCBI Taxonomy" id="85310"/>
    <lineage>
        <taxon>Eukaryota</taxon>
        <taxon>Metazoa</taxon>
        <taxon>Ecdysozoa</taxon>
        <taxon>Arthropoda</taxon>
        <taxon>Hexapoda</taxon>
        <taxon>Insecta</taxon>
        <taxon>Pterygota</taxon>
        <taxon>Neoptera</taxon>
        <taxon>Paraneoptera</taxon>
        <taxon>Hemiptera</taxon>
        <taxon>Heteroptera</taxon>
        <taxon>Panheteroptera</taxon>
        <taxon>Pentatomomorpha</taxon>
        <taxon>Pentatomoidea</taxon>
        <taxon>Pentatomidae</taxon>
        <taxon>Pentatominae</taxon>
        <taxon>Nezara</taxon>
    </lineage>
</organism>
<keyword evidence="3 8" id="KW-0337">GPI-anchor biosynthesis</keyword>
<keyword evidence="8" id="KW-0333">Golgi apparatus</keyword>
<name>A0A9P0HPS0_NEZVI</name>